<dbReference type="SMART" id="SM00528">
    <property type="entry name" value="HNS"/>
    <property type="match status" value="1"/>
</dbReference>
<evidence type="ECO:0000259" key="1">
    <source>
        <dbReference type="SMART" id="SM00528"/>
    </source>
</evidence>
<gene>
    <name evidence="2" type="ORF">CFBP2533_45040</name>
</gene>
<organism evidence="2">
    <name type="scientific">Xanthomonas hortorum pv. pelargonii</name>
    <dbReference type="NCBI Taxonomy" id="453602"/>
    <lineage>
        <taxon>Bacteria</taxon>
        <taxon>Pseudomonadati</taxon>
        <taxon>Pseudomonadota</taxon>
        <taxon>Gammaproteobacteria</taxon>
        <taxon>Lysobacterales</taxon>
        <taxon>Lysobacteraceae</taxon>
        <taxon>Xanthomonas</taxon>
    </lineage>
</organism>
<dbReference type="RefSeq" id="WP_219820284.1">
    <property type="nucleotide sequence ID" value="NZ_CP103844.1"/>
</dbReference>
<dbReference type="Gene3D" id="4.10.430.10">
    <property type="entry name" value="Histone-like protein H-NS, C-terminal domain"/>
    <property type="match status" value="1"/>
</dbReference>
<dbReference type="SUPFAM" id="SSF81273">
    <property type="entry name" value="H-NS histone-like proteins"/>
    <property type="match status" value="1"/>
</dbReference>
<dbReference type="Pfam" id="PF00816">
    <property type="entry name" value="Histone_HNS"/>
    <property type="match status" value="1"/>
</dbReference>
<keyword evidence="2" id="KW-0614">Plasmid</keyword>
<reference evidence="2" key="1">
    <citation type="submission" date="2020-07" db="EMBL/GenBank/DDBJ databases">
        <authorList>
            <person name="Pothier F. J."/>
        </authorList>
    </citation>
    <scope>NUCLEOTIDE SEQUENCE [LARGE SCALE GENOMIC DNA]</scope>
    <source>
        <strain evidence="2">CFBP 2533</strain>
        <plasmid evidence="2">CFBP2533_p47</plasmid>
    </source>
</reference>
<dbReference type="InterPro" id="IPR027444">
    <property type="entry name" value="H-NS_C_dom"/>
</dbReference>
<protein>
    <recommendedName>
        <fullName evidence="1">DNA-binding protein H-NS-like C-terminal domain-containing protein</fullName>
    </recommendedName>
</protein>
<geneLocation type="plasmid" evidence="2">
    <name>CFBP2533_p47</name>
</geneLocation>
<dbReference type="InterPro" id="IPR037150">
    <property type="entry name" value="H-NS_C_dom_sf"/>
</dbReference>
<sequence length="81" mass="9168">MSSEAGGNGYPKKGGIGNQYKRAGLEFVPLDAEKAPRGKPRYRDPNNPFNTWVGRGKRPDWLRDYLQSGRDLSEFEIPVEE</sequence>
<proteinExistence type="predicted"/>
<accession>A0A6V7FF21</accession>
<feature type="domain" description="DNA-binding protein H-NS-like C-terminal" evidence="1">
    <location>
        <begin position="34"/>
        <end position="77"/>
    </location>
</feature>
<dbReference type="EMBL" id="LR828262">
    <property type="protein sequence ID" value="CAD0362341.1"/>
    <property type="molecule type" value="Genomic_DNA"/>
</dbReference>
<dbReference type="EMBL" id="LR828262">
    <property type="protein sequence ID" value="CAD0362336.1"/>
    <property type="molecule type" value="Genomic_DNA"/>
</dbReference>
<name>A0A6V7FF21_9XANT</name>
<dbReference type="GO" id="GO:0003677">
    <property type="term" value="F:DNA binding"/>
    <property type="evidence" value="ECO:0007669"/>
    <property type="project" value="InterPro"/>
</dbReference>
<evidence type="ECO:0000313" key="2">
    <source>
        <dbReference type="EMBL" id="CAD0362336.1"/>
    </source>
</evidence>
<dbReference type="AlphaFoldDB" id="A0A6V7FF21"/>